<comment type="pathway">
    <text evidence="1">Nucleotide-sugar biosynthesis; UDP-alpha-D-glucuronate biosynthesis; UDP-alpha-D-glucuronate from UDP-alpha-D-glucose: step 1/1.</text>
</comment>
<organism evidence="9 10">
    <name type="scientific">Rhizobium viscosum</name>
    <name type="common">Arthrobacter viscosus</name>
    <dbReference type="NCBI Taxonomy" id="1673"/>
    <lineage>
        <taxon>Bacteria</taxon>
        <taxon>Pseudomonadati</taxon>
        <taxon>Pseudomonadota</taxon>
        <taxon>Alphaproteobacteria</taxon>
        <taxon>Hyphomicrobiales</taxon>
        <taxon>Rhizobiaceae</taxon>
        <taxon>Rhizobium/Agrobacterium group</taxon>
        <taxon>Rhizobium</taxon>
    </lineage>
</organism>
<dbReference type="EMBL" id="JADBEC010000002">
    <property type="protein sequence ID" value="MBE1507151.1"/>
    <property type="molecule type" value="Genomic_DNA"/>
</dbReference>
<dbReference type="NCBIfam" id="TIGR03026">
    <property type="entry name" value="NDP-sugDHase"/>
    <property type="match status" value="1"/>
</dbReference>
<feature type="domain" description="UDP-glucose/GDP-mannose dehydrogenase C-terminal" evidence="8">
    <location>
        <begin position="320"/>
        <end position="406"/>
    </location>
</feature>
<evidence type="ECO:0000313" key="10">
    <source>
        <dbReference type="Proteomes" id="UP000620262"/>
    </source>
</evidence>
<dbReference type="Gene3D" id="3.40.50.720">
    <property type="entry name" value="NAD(P)-binding Rossmann-like Domain"/>
    <property type="match status" value="2"/>
</dbReference>
<dbReference type="InterPro" id="IPR014026">
    <property type="entry name" value="UDP-Glc/GDP-Man_DH_dimer"/>
</dbReference>
<dbReference type="InterPro" id="IPR014027">
    <property type="entry name" value="UDP-Glc/GDP-Man_DH_C"/>
</dbReference>
<dbReference type="InterPro" id="IPR036220">
    <property type="entry name" value="UDP-Glc/GDP-Man_DH_C_sf"/>
</dbReference>
<dbReference type="InterPro" id="IPR017476">
    <property type="entry name" value="UDP-Glc/GDP-Man"/>
</dbReference>
<reference evidence="9 10" key="1">
    <citation type="submission" date="2020-10" db="EMBL/GenBank/DDBJ databases">
        <title>Sequencing the genomes of 1000 actinobacteria strains.</title>
        <authorList>
            <person name="Klenk H.-P."/>
        </authorList>
    </citation>
    <scope>NUCLEOTIDE SEQUENCE [LARGE SCALE GENOMIC DNA]</scope>
    <source>
        <strain evidence="9 10">DSM 7307</strain>
    </source>
</reference>
<evidence type="ECO:0000256" key="4">
    <source>
        <dbReference type="ARBA" id="ARBA00023002"/>
    </source>
</evidence>
<name>A0ABR9IVD3_RHIVS</name>
<accession>A0ABR9IVD3</accession>
<dbReference type="Gene3D" id="1.20.5.170">
    <property type="match status" value="1"/>
</dbReference>
<dbReference type="Pfam" id="PF00984">
    <property type="entry name" value="UDPG_MGDP_dh"/>
    <property type="match status" value="1"/>
</dbReference>
<comment type="similarity">
    <text evidence="2 7">Belongs to the UDP-glucose/GDP-mannose dehydrogenase family.</text>
</comment>
<dbReference type="SUPFAM" id="SSF52413">
    <property type="entry name" value="UDP-glucose/GDP-mannose dehydrogenase C-terminal domain"/>
    <property type="match status" value="1"/>
</dbReference>
<evidence type="ECO:0000313" key="9">
    <source>
        <dbReference type="EMBL" id="MBE1507151.1"/>
    </source>
</evidence>
<dbReference type="Pfam" id="PF03721">
    <property type="entry name" value="UDPG_MGDP_dh_N"/>
    <property type="match status" value="1"/>
</dbReference>
<dbReference type="EC" id="1.1.1.22" evidence="3 7"/>
<dbReference type="Proteomes" id="UP000620262">
    <property type="component" value="Unassembled WGS sequence"/>
</dbReference>
<dbReference type="Pfam" id="PF03720">
    <property type="entry name" value="UDPG_MGDP_dh_C"/>
    <property type="match status" value="1"/>
</dbReference>
<protein>
    <recommendedName>
        <fullName evidence="3 7">UDP-glucose 6-dehydrogenase</fullName>
        <ecNumber evidence="3 7">1.1.1.22</ecNumber>
    </recommendedName>
</protein>
<dbReference type="GO" id="GO:0047919">
    <property type="term" value="F:GDP-mannose 6-dehydrogenase activity"/>
    <property type="evidence" value="ECO:0007669"/>
    <property type="project" value="UniProtKB-EC"/>
</dbReference>
<dbReference type="PROSITE" id="PS51257">
    <property type="entry name" value="PROKAR_LIPOPROTEIN"/>
    <property type="match status" value="1"/>
</dbReference>
<dbReference type="PIRSF" id="PIRSF500134">
    <property type="entry name" value="UDPglc_DH_bac"/>
    <property type="match status" value="1"/>
</dbReference>
<dbReference type="PANTHER" id="PTHR43750">
    <property type="entry name" value="UDP-GLUCOSE 6-DEHYDROGENASE TUAD"/>
    <property type="match status" value="1"/>
</dbReference>
<dbReference type="InterPro" id="IPR036291">
    <property type="entry name" value="NAD(P)-bd_dom_sf"/>
</dbReference>
<evidence type="ECO:0000259" key="8">
    <source>
        <dbReference type="SMART" id="SM00984"/>
    </source>
</evidence>
<dbReference type="PIRSF" id="PIRSF000124">
    <property type="entry name" value="UDPglc_GDPman_dh"/>
    <property type="match status" value="1"/>
</dbReference>
<evidence type="ECO:0000256" key="3">
    <source>
        <dbReference type="ARBA" id="ARBA00012954"/>
    </source>
</evidence>
<dbReference type="RefSeq" id="WP_192730930.1">
    <property type="nucleotide sequence ID" value="NZ_BAAAVL010000004.1"/>
</dbReference>
<dbReference type="InterPro" id="IPR001732">
    <property type="entry name" value="UDP-Glc/GDP-Man_DH_N"/>
</dbReference>
<evidence type="ECO:0000256" key="5">
    <source>
        <dbReference type="ARBA" id="ARBA00023027"/>
    </source>
</evidence>
<keyword evidence="10" id="KW-1185">Reference proteome</keyword>
<keyword evidence="5 7" id="KW-0520">NAD</keyword>
<dbReference type="SUPFAM" id="SSF51735">
    <property type="entry name" value="NAD(P)-binding Rossmann-fold domains"/>
    <property type="match status" value="1"/>
</dbReference>
<sequence>MKIAIFGLGYVGLTGAGCLLKEGHSIVGVEPHEDKVKLILSGHSPIYEPGLDDLLAMGLADNRLTVVSQVGKLLSECDLAIVCVGTPSAADGSHNMTFIAEVSRQIALGVDPSREKPLTVVFRSTIRPGSIDGLIAPIFRAHLGKDFARAVEIVYNPEFLRESVAIKDYFNPPKIVVGTQNGQPSDRMTELYKNIDAPMFVTGYREAEFTKFVDNTWHAVKVAFANEIGRVCVQLDIDPQTVHKIFVSDTKLNISPYYMRPGGPFGGSCLPKDVRALAHISEEVGAFNHLVDSLLRSNEAHKRFIFDYVTRDIAPKANILMLGLAFKAESDDLRESPQLNLAHKLITAGYKLSIYDPAVKPTQLLGQNMGYAFSHLPSISEIMVSKEDAEGTEYDLVIDTNGSLAKIDVKAARTVDTNTLH</sequence>
<evidence type="ECO:0000256" key="1">
    <source>
        <dbReference type="ARBA" id="ARBA00004701"/>
    </source>
</evidence>
<dbReference type="SUPFAM" id="SSF48179">
    <property type="entry name" value="6-phosphogluconate dehydrogenase C-terminal domain-like"/>
    <property type="match status" value="1"/>
</dbReference>
<evidence type="ECO:0000256" key="2">
    <source>
        <dbReference type="ARBA" id="ARBA00006601"/>
    </source>
</evidence>
<gene>
    <name evidence="9" type="ORF">H4W29_004396</name>
</gene>
<dbReference type="InterPro" id="IPR028357">
    <property type="entry name" value="UDPglc_DH_bac"/>
</dbReference>
<comment type="caution">
    <text evidence="9">The sequence shown here is derived from an EMBL/GenBank/DDBJ whole genome shotgun (WGS) entry which is preliminary data.</text>
</comment>
<comment type="catalytic activity">
    <reaction evidence="6 7">
        <text>UDP-alpha-D-glucose + 2 NAD(+) + H2O = UDP-alpha-D-glucuronate + 2 NADH + 3 H(+)</text>
        <dbReference type="Rhea" id="RHEA:23596"/>
        <dbReference type="ChEBI" id="CHEBI:15377"/>
        <dbReference type="ChEBI" id="CHEBI:15378"/>
        <dbReference type="ChEBI" id="CHEBI:57540"/>
        <dbReference type="ChEBI" id="CHEBI:57945"/>
        <dbReference type="ChEBI" id="CHEBI:58052"/>
        <dbReference type="ChEBI" id="CHEBI:58885"/>
        <dbReference type="EC" id="1.1.1.22"/>
    </reaction>
</comment>
<dbReference type="InterPro" id="IPR008927">
    <property type="entry name" value="6-PGluconate_DH-like_C_sf"/>
</dbReference>
<proteinExistence type="inferred from homology"/>
<dbReference type="SMART" id="SM00984">
    <property type="entry name" value="UDPG_MGDP_dh_C"/>
    <property type="match status" value="1"/>
</dbReference>
<dbReference type="PANTHER" id="PTHR43750:SF1">
    <property type="entry name" value="GDP-MANNOSE 6-DEHYDROGENASE"/>
    <property type="match status" value="1"/>
</dbReference>
<keyword evidence="4 7" id="KW-0560">Oxidoreductase</keyword>
<evidence type="ECO:0000256" key="7">
    <source>
        <dbReference type="PIRNR" id="PIRNR000124"/>
    </source>
</evidence>
<evidence type="ECO:0000256" key="6">
    <source>
        <dbReference type="ARBA" id="ARBA00047473"/>
    </source>
</evidence>